<feature type="domain" description="Pyrrolo-quinoline quinone repeat" evidence="2">
    <location>
        <begin position="247"/>
        <end position="362"/>
    </location>
</feature>
<name>A0A7X3G6F5_9BURK</name>
<sequence length="436" mass="46931">MRRLALLLAFLATPSFAADWPMFMGDPAHTGRAAGETRAIKGFRLAGRFDVHAAIHASPVAAQGRVFVGAENGNLYALDAKTRTLQWLYHARGGIASTPAVADGTVYFLDRAGSVHALKADDGSPRWTFRTQGEAVFAAHGMFGMPRDGQPVPDPWDLYLSSPLVHDGKVYVGSSDGHVYALDTKDGKLAWAWRTGGMVHSSPALAGGNIVVGSWDGAVYALDARTGEQRWRHQTGVEQKTSIMFGIQSSPAVDGDTVYVGSRDGFFYALDAAGGQPKWRYDAQGSWVVGTPAVDGDSVYVGTSDTGLLLALDKRTGRERYRFDTKVWTFASPLRVADVVVAASMKGELHALDAATGRARWSWRGDALAVNDGRVIDTATGKLDTKHMYEGGPHALYSAVEYVKRLGAFVGSPAWYDGQLIAATATGEVLFFEPQR</sequence>
<evidence type="ECO:0000313" key="3">
    <source>
        <dbReference type="EMBL" id="MVW64315.1"/>
    </source>
</evidence>
<dbReference type="Pfam" id="PF13360">
    <property type="entry name" value="PQQ_2"/>
    <property type="match status" value="3"/>
</dbReference>
<dbReference type="Proteomes" id="UP000443353">
    <property type="component" value="Unassembled WGS sequence"/>
</dbReference>
<keyword evidence="1" id="KW-0732">Signal</keyword>
<dbReference type="InterPro" id="IPR011047">
    <property type="entry name" value="Quinoprotein_ADH-like_sf"/>
</dbReference>
<organism evidence="3 4">
    <name type="scientific">Massilia cellulosiltytica</name>
    <dbReference type="NCBI Taxonomy" id="2683234"/>
    <lineage>
        <taxon>Bacteria</taxon>
        <taxon>Pseudomonadati</taxon>
        <taxon>Pseudomonadota</taxon>
        <taxon>Betaproteobacteria</taxon>
        <taxon>Burkholderiales</taxon>
        <taxon>Oxalobacteraceae</taxon>
        <taxon>Telluria group</taxon>
        <taxon>Massilia</taxon>
    </lineage>
</organism>
<feature type="signal peptide" evidence="1">
    <location>
        <begin position="1"/>
        <end position="17"/>
    </location>
</feature>
<gene>
    <name evidence="3" type="ORF">GPY61_30765</name>
</gene>
<dbReference type="SMART" id="SM00564">
    <property type="entry name" value="PQQ"/>
    <property type="match status" value="7"/>
</dbReference>
<evidence type="ECO:0000256" key="1">
    <source>
        <dbReference type="SAM" id="SignalP"/>
    </source>
</evidence>
<dbReference type="SUPFAM" id="SSF50998">
    <property type="entry name" value="Quinoprotein alcohol dehydrogenase-like"/>
    <property type="match status" value="2"/>
</dbReference>
<dbReference type="AlphaFoldDB" id="A0A7X3G6F5"/>
<dbReference type="RefSeq" id="WP_160410803.1">
    <property type="nucleotide sequence ID" value="NZ_WSES01000013.1"/>
</dbReference>
<dbReference type="InterPro" id="IPR015943">
    <property type="entry name" value="WD40/YVTN_repeat-like_dom_sf"/>
</dbReference>
<protein>
    <submittedName>
        <fullName evidence="3">PQQ-binding-like beta-propeller repeat protein</fullName>
    </submittedName>
</protein>
<keyword evidence="4" id="KW-1185">Reference proteome</keyword>
<dbReference type="Gene3D" id="2.40.128.630">
    <property type="match status" value="2"/>
</dbReference>
<dbReference type="EMBL" id="WSES01000013">
    <property type="protein sequence ID" value="MVW64315.1"/>
    <property type="molecule type" value="Genomic_DNA"/>
</dbReference>
<dbReference type="Gene3D" id="2.130.10.10">
    <property type="entry name" value="YVTN repeat-like/Quinoprotein amine dehydrogenase"/>
    <property type="match status" value="1"/>
</dbReference>
<feature type="domain" description="Pyrrolo-quinoline quinone repeat" evidence="2">
    <location>
        <begin position="165"/>
        <end position="239"/>
    </location>
</feature>
<feature type="domain" description="Pyrrolo-quinoline quinone repeat" evidence="2">
    <location>
        <begin position="52"/>
        <end position="136"/>
    </location>
</feature>
<dbReference type="PANTHER" id="PTHR34512:SF30">
    <property type="entry name" value="OUTER MEMBRANE PROTEIN ASSEMBLY FACTOR BAMB"/>
    <property type="match status" value="1"/>
</dbReference>
<dbReference type="InterPro" id="IPR018391">
    <property type="entry name" value="PQQ_b-propeller_rpt"/>
</dbReference>
<dbReference type="InterPro" id="IPR002372">
    <property type="entry name" value="PQQ_rpt_dom"/>
</dbReference>
<dbReference type="PANTHER" id="PTHR34512">
    <property type="entry name" value="CELL SURFACE PROTEIN"/>
    <property type="match status" value="1"/>
</dbReference>
<reference evidence="3 4" key="1">
    <citation type="submission" date="2019-12" db="EMBL/GenBank/DDBJ databases">
        <authorList>
            <person name="Li C."/>
            <person name="Zhao J."/>
        </authorList>
    </citation>
    <scope>NUCLEOTIDE SEQUENCE [LARGE SCALE GENOMIC DNA]</scope>
    <source>
        <strain evidence="3 4">NEAU-DD11</strain>
    </source>
</reference>
<proteinExistence type="predicted"/>
<accession>A0A7X3G6F5</accession>
<feature type="chain" id="PRO_5031479708" evidence="1">
    <location>
        <begin position="18"/>
        <end position="436"/>
    </location>
</feature>
<comment type="caution">
    <text evidence="3">The sequence shown here is derived from an EMBL/GenBank/DDBJ whole genome shotgun (WGS) entry which is preliminary data.</text>
</comment>
<evidence type="ECO:0000313" key="4">
    <source>
        <dbReference type="Proteomes" id="UP000443353"/>
    </source>
</evidence>
<evidence type="ECO:0000259" key="2">
    <source>
        <dbReference type="Pfam" id="PF13360"/>
    </source>
</evidence>